<accession>A0A9P6VP53</accession>
<dbReference type="Proteomes" id="UP000785200">
    <property type="component" value="Unassembled WGS sequence"/>
</dbReference>
<protein>
    <submittedName>
        <fullName evidence="2">Succinyl-L-malate -transferase beta subunit</fullName>
    </submittedName>
</protein>
<dbReference type="Gene3D" id="3.40.50.10540">
    <property type="entry name" value="Crotonobetainyl-coa:carnitine coa-transferase, domain 1"/>
    <property type="match status" value="1"/>
</dbReference>
<organism evidence="2 3">
    <name type="scientific">Hyphodiscus hymeniophilus</name>
    <dbReference type="NCBI Taxonomy" id="353542"/>
    <lineage>
        <taxon>Eukaryota</taxon>
        <taxon>Fungi</taxon>
        <taxon>Dikarya</taxon>
        <taxon>Ascomycota</taxon>
        <taxon>Pezizomycotina</taxon>
        <taxon>Leotiomycetes</taxon>
        <taxon>Helotiales</taxon>
        <taxon>Hyphodiscaceae</taxon>
        <taxon>Hyphodiscus</taxon>
    </lineage>
</organism>
<dbReference type="InterPro" id="IPR003673">
    <property type="entry name" value="CoA-Trfase_fam_III"/>
</dbReference>
<reference evidence="2" key="1">
    <citation type="submission" date="2019-07" db="EMBL/GenBank/DDBJ databases">
        <title>Hyphodiscus hymeniophilus genome sequencing and assembly.</title>
        <authorList>
            <person name="Kramer G."/>
            <person name="Nodwell J."/>
        </authorList>
    </citation>
    <scope>NUCLEOTIDE SEQUENCE</scope>
    <source>
        <strain evidence="2">ATCC 34498</strain>
    </source>
</reference>
<comment type="similarity">
    <text evidence="1">Belongs to the CoA-transferase III family.</text>
</comment>
<dbReference type="SUPFAM" id="SSF89796">
    <property type="entry name" value="CoA-transferase family III (CaiB/BaiF)"/>
    <property type="match status" value="2"/>
</dbReference>
<proteinExistence type="inferred from homology"/>
<sequence length="590" mass="65264">MQKGAGAIPRASNSENTLESRLNEHSDYDLIGETYQVLNTAILQNPLITPFIPANVDAYASRIKFTGHRSPAIPVPWRFAESIGALKGLEAIMTGNLLTQKYSLPPQRVEINVDHAQLFIMSGWLTSIMVDGVPVKATSRDDEMTKVFPTYDVHGALASPYRMCITNIYRTKDSSYFHVHGSMNPNILLKALYMPSEAEGDFQESSTLYQDRISEYTAAELDSLVSQRTRQAGTICNTVSEYKTSAQGLANADTGLWQTHHHTSTSQPPGWWPSSLSPKPSPARPLAGLKVVDLTRVIAAPAITRGLAELGASIMRITSPHLPDLGFLHPDLAWGKWNCALDFCNNIDLAKAKDLIREADVVVSGYRPGVLDKFGLGEEGILTLTRDRRRGIVFARENCYGWNGPLASRSGWQQLSDACVGISYEFGHAMGNDEPVTPIFPNSDYCTGIVGVCGILDALVRMGKFGGSYTVDLALGYYNQWLVGSVGTYPQSVWQRVWERTGGDVLRHHSQMGQMVPLYIEKLGRSAPYLFDEDFFESREAKAVGVQIRTVKPILRWTDGLVQPGFQVGVRRNGMDKAKWPEDLMTELLD</sequence>
<dbReference type="OrthoDB" id="2308815at2759"/>
<dbReference type="GO" id="GO:0003824">
    <property type="term" value="F:catalytic activity"/>
    <property type="evidence" value="ECO:0007669"/>
    <property type="project" value="InterPro"/>
</dbReference>
<dbReference type="InterPro" id="IPR052985">
    <property type="entry name" value="CoA-trans_III_biosynth/detox"/>
</dbReference>
<dbReference type="EMBL" id="VNKQ01000005">
    <property type="protein sequence ID" value="KAG0651079.1"/>
    <property type="molecule type" value="Genomic_DNA"/>
</dbReference>
<name>A0A9P6VP53_9HELO</name>
<comment type="caution">
    <text evidence="2">The sequence shown here is derived from an EMBL/GenBank/DDBJ whole genome shotgun (WGS) entry which is preliminary data.</text>
</comment>
<dbReference type="PANTHER" id="PTHR48229:SF2">
    <property type="entry name" value="CAIB_BAIF FAMILY PROTEIN"/>
    <property type="match status" value="1"/>
</dbReference>
<dbReference type="Pfam" id="PF02515">
    <property type="entry name" value="CoA_transf_3"/>
    <property type="match status" value="1"/>
</dbReference>
<evidence type="ECO:0000256" key="1">
    <source>
        <dbReference type="ARBA" id="ARBA00008383"/>
    </source>
</evidence>
<evidence type="ECO:0000313" key="3">
    <source>
        <dbReference type="Proteomes" id="UP000785200"/>
    </source>
</evidence>
<dbReference type="InterPro" id="IPR023606">
    <property type="entry name" value="CoA-Trfase_III_dom_1_sf"/>
</dbReference>
<gene>
    <name evidence="2" type="ORF">D0Z07_2648</name>
</gene>
<evidence type="ECO:0000313" key="2">
    <source>
        <dbReference type="EMBL" id="KAG0651079.1"/>
    </source>
</evidence>
<keyword evidence="3" id="KW-1185">Reference proteome</keyword>
<dbReference type="PANTHER" id="PTHR48229">
    <property type="entry name" value="CAIB/BAIF FAMILY ENZYME (AFU_ORTHOLOGUE AFUA_1G05360)-RELATED"/>
    <property type="match status" value="1"/>
</dbReference>
<dbReference type="AlphaFoldDB" id="A0A9P6VP53"/>